<proteinExistence type="predicted"/>
<dbReference type="Proteomes" id="UP000036367">
    <property type="component" value="Unassembled WGS sequence"/>
</dbReference>
<dbReference type="EMBL" id="LECT01000013">
    <property type="protein sequence ID" value="KLU06732.1"/>
    <property type="molecule type" value="Genomic_DNA"/>
</dbReference>
<accession>A0A0J1BJN6</accession>
<sequence length="41" mass="4767">MVAENLFLTLPSLGACRFEVLYCQVFVCALPREREVKRHAR</sequence>
<evidence type="ECO:0000313" key="1">
    <source>
        <dbReference type="EMBL" id="KLU06732.1"/>
    </source>
</evidence>
<dbReference type="AlphaFoldDB" id="A0A0J1BJN6"/>
<evidence type="ECO:0000313" key="2">
    <source>
        <dbReference type="Proteomes" id="UP000036367"/>
    </source>
</evidence>
<protein>
    <submittedName>
        <fullName evidence="1">Uncharacterized protein</fullName>
    </submittedName>
</protein>
<organism evidence="1 2">
    <name type="scientific">Rhodopirellula islandica</name>
    <dbReference type="NCBI Taxonomy" id="595434"/>
    <lineage>
        <taxon>Bacteria</taxon>
        <taxon>Pseudomonadati</taxon>
        <taxon>Planctomycetota</taxon>
        <taxon>Planctomycetia</taxon>
        <taxon>Pirellulales</taxon>
        <taxon>Pirellulaceae</taxon>
        <taxon>Rhodopirellula</taxon>
    </lineage>
</organism>
<gene>
    <name evidence="1" type="ORF">RISK_001296</name>
</gene>
<name>A0A0J1BJN6_RHOIS</name>
<dbReference type="PATRIC" id="fig|595434.4.peg.1244"/>
<reference evidence="1" key="1">
    <citation type="submission" date="2015-05" db="EMBL/GenBank/DDBJ databases">
        <title>Permanent draft genome of Rhodopirellula islandicus K833.</title>
        <authorList>
            <person name="Kizina J."/>
            <person name="Richter M."/>
            <person name="Glockner F.O."/>
            <person name="Harder J."/>
        </authorList>
    </citation>
    <scope>NUCLEOTIDE SEQUENCE [LARGE SCALE GENOMIC DNA]</scope>
    <source>
        <strain evidence="1">K833</strain>
    </source>
</reference>
<comment type="caution">
    <text evidence="1">The sequence shown here is derived from an EMBL/GenBank/DDBJ whole genome shotgun (WGS) entry which is preliminary data.</text>
</comment>
<keyword evidence="2" id="KW-1185">Reference proteome</keyword>